<evidence type="ECO:0000313" key="3">
    <source>
        <dbReference type="Proteomes" id="UP000317365"/>
    </source>
</evidence>
<organism evidence="2 3">
    <name type="scientific">Rhodoferax aquaticus</name>
    <dbReference type="NCBI Taxonomy" id="2527691"/>
    <lineage>
        <taxon>Bacteria</taxon>
        <taxon>Pseudomonadati</taxon>
        <taxon>Pseudomonadota</taxon>
        <taxon>Betaproteobacteria</taxon>
        <taxon>Burkholderiales</taxon>
        <taxon>Comamonadaceae</taxon>
        <taxon>Rhodoferax</taxon>
    </lineage>
</organism>
<accession>A0A515ET94</accession>
<protein>
    <recommendedName>
        <fullName evidence="4">Electron transfer flavoprotein alpha/beta-subunit N-terminal domain-containing protein</fullName>
    </recommendedName>
</protein>
<evidence type="ECO:0008006" key="4">
    <source>
        <dbReference type="Google" id="ProtNLM"/>
    </source>
</evidence>
<reference evidence="3" key="1">
    <citation type="submission" date="2019-02" db="EMBL/GenBank/DDBJ databases">
        <title>Complete genome sequence of Rhodoferax sp. Gr-4.</title>
        <authorList>
            <person name="Jin L."/>
        </authorList>
    </citation>
    <scope>NUCLEOTIDE SEQUENCE [LARGE SCALE GENOMIC DNA]</scope>
    <source>
        <strain evidence="3">Gr-4</strain>
    </source>
</reference>
<name>A0A515ET94_9BURK</name>
<proteinExistence type="predicted"/>
<reference evidence="3" key="2">
    <citation type="journal article" date="2020" name="Int. J. Syst. Evol. Microbiol.">
        <title>Genomic insights into a novel species Rhodoferax aquaticus sp. nov., isolated from freshwater.</title>
        <authorList>
            <person name="Li T."/>
            <person name="Zhuo Y."/>
            <person name="Jin C.Z."/>
            <person name="Wu X."/>
            <person name="Ko S.R."/>
            <person name="Jin F.J."/>
            <person name="Ahn C.Y."/>
            <person name="Oh H.M."/>
            <person name="Lee H.G."/>
            <person name="Jin L."/>
        </authorList>
    </citation>
    <scope>NUCLEOTIDE SEQUENCE [LARGE SCALE GENOMIC DNA]</scope>
    <source>
        <strain evidence="3">Gr-4</strain>
    </source>
</reference>
<dbReference type="SUPFAM" id="SSF52402">
    <property type="entry name" value="Adenine nucleotide alpha hydrolases-like"/>
    <property type="match status" value="1"/>
</dbReference>
<dbReference type="AlphaFoldDB" id="A0A515ET94"/>
<feature type="region of interest" description="Disordered" evidence="1">
    <location>
        <begin position="184"/>
        <end position="205"/>
    </location>
</feature>
<evidence type="ECO:0000256" key="1">
    <source>
        <dbReference type="SAM" id="MobiDB-lite"/>
    </source>
</evidence>
<dbReference type="InterPro" id="IPR014729">
    <property type="entry name" value="Rossmann-like_a/b/a_fold"/>
</dbReference>
<gene>
    <name evidence="2" type="ORF">EXZ61_17765</name>
</gene>
<feature type="compositionally biased region" description="Polar residues" evidence="1">
    <location>
        <begin position="184"/>
        <end position="203"/>
    </location>
</feature>
<evidence type="ECO:0000313" key="2">
    <source>
        <dbReference type="EMBL" id="QDL55871.1"/>
    </source>
</evidence>
<keyword evidence="3" id="KW-1185">Reference proteome</keyword>
<dbReference type="Gene3D" id="3.40.50.620">
    <property type="entry name" value="HUPs"/>
    <property type="match status" value="1"/>
</dbReference>
<dbReference type="KEGG" id="rhg:EXZ61_17765"/>
<dbReference type="RefSeq" id="WP_142813023.1">
    <property type="nucleotide sequence ID" value="NZ_CP036282.1"/>
</dbReference>
<sequence length="261" mass="27150">MSAIAVLVAERPHSISGKPTRSRSDAVAASVALAIPQHQVSLWTAGAIADSVARDYLALGANTLHAVECAAPEYTVAALCGPLKTTPWVLTGTRSEAEQGSNLLPYALAHALDRPLVVDVVAIAPEPQGDGSHWVVTQALPKGARRTLRVAAPAVLAISASAPVTLRHALASAMAGQIVRHAHSANTQSPALSASDTPVQQVPRNKRRKVLEARIAQSGHARMLGAIESPASAGTVLKAGTPNEKAQAVLDYLRTHSLVNF</sequence>
<dbReference type="EMBL" id="CP036282">
    <property type="protein sequence ID" value="QDL55871.1"/>
    <property type="molecule type" value="Genomic_DNA"/>
</dbReference>
<dbReference type="Proteomes" id="UP000317365">
    <property type="component" value="Chromosome"/>
</dbReference>